<accession>A0A8J1TBN7</accession>
<dbReference type="Pfam" id="PF04116">
    <property type="entry name" value="FA_hydroxylase"/>
    <property type="match status" value="1"/>
</dbReference>
<dbReference type="Proteomes" id="UP000749559">
    <property type="component" value="Unassembled WGS sequence"/>
</dbReference>
<comment type="caution">
    <text evidence="5">The sequence shown here is derived from an EMBL/GenBank/DDBJ whole genome shotgun (WGS) entry which is preliminary data.</text>
</comment>
<evidence type="ECO:0000313" key="6">
    <source>
        <dbReference type="Proteomes" id="UP000749559"/>
    </source>
</evidence>
<reference evidence="5" key="1">
    <citation type="submission" date="2022-03" db="EMBL/GenBank/DDBJ databases">
        <authorList>
            <person name="Martin C."/>
        </authorList>
    </citation>
    <scope>NUCLEOTIDE SEQUENCE</scope>
</reference>
<feature type="non-terminal residue" evidence="5">
    <location>
        <position position="1"/>
    </location>
</feature>
<evidence type="ECO:0000256" key="3">
    <source>
        <dbReference type="ARBA" id="ARBA00022989"/>
    </source>
</evidence>
<dbReference type="AlphaFoldDB" id="A0A8J1TBN7"/>
<evidence type="ECO:0000313" key="5">
    <source>
        <dbReference type="EMBL" id="CAH1799365.1"/>
    </source>
</evidence>
<dbReference type="GO" id="GO:0016020">
    <property type="term" value="C:membrane"/>
    <property type="evidence" value="ECO:0007669"/>
    <property type="project" value="UniProtKB-SubCell"/>
</dbReference>
<keyword evidence="6" id="KW-1185">Reference proteome</keyword>
<dbReference type="GO" id="GO:0008610">
    <property type="term" value="P:lipid biosynthetic process"/>
    <property type="evidence" value="ECO:0007669"/>
    <property type="project" value="InterPro"/>
</dbReference>
<protein>
    <submittedName>
        <fullName evidence="5">Uncharacterized protein</fullName>
    </submittedName>
</protein>
<dbReference type="OrthoDB" id="408954at2759"/>
<comment type="subcellular location">
    <subcellularLocation>
        <location evidence="1">Membrane</location>
    </subcellularLocation>
</comment>
<name>A0A8J1TBN7_OWEFU</name>
<dbReference type="EMBL" id="CAIIXF020000011">
    <property type="protein sequence ID" value="CAH1799365.1"/>
    <property type="molecule type" value="Genomic_DNA"/>
</dbReference>
<dbReference type="GO" id="GO:0005506">
    <property type="term" value="F:iron ion binding"/>
    <property type="evidence" value="ECO:0007669"/>
    <property type="project" value="InterPro"/>
</dbReference>
<sequence length="227" mass="26242">YKVQQEKWVFDKPKLYKALRVVFINQTLINTFISVPVYYLFRWRGSSMALSDIPTFTGVFRDLIGCAITVEILFYYGHRILHMPLLYKHIHKVHHEWTAPIGIVAIYAHPIEYIFGNILPVIGGPLVMGSHIVVLWLWLTIAMSVTVIKHSGYHLPFLPSPEYHDFHHLKFNTCYGSLGILDKLHGTDKLFQESVAKDRHKMLTSLTPMYEQVPDRSKHGEINSKKG</sequence>
<dbReference type="GO" id="GO:0016491">
    <property type="term" value="F:oxidoreductase activity"/>
    <property type="evidence" value="ECO:0007669"/>
    <property type="project" value="InterPro"/>
</dbReference>
<dbReference type="InterPro" id="IPR050307">
    <property type="entry name" value="Sterol_Desaturase_Related"/>
</dbReference>
<keyword evidence="4" id="KW-0472">Membrane</keyword>
<dbReference type="PANTHER" id="PTHR11863">
    <property type="entry name" value="STEROL DESATURASE"/>
    <property type="match status" value="1"/>
</dbReference>
<keyword evidence="3" id="KW-1133">Transmembrane helix</keyword>
<evidence type="ECO:0000256" key="4">
    <source>
        <dbReference type="ARBA" id="ARBA00023136"/>
    </source>
</evidence>
<organism evidence="5 6">
    <name type="scientific">Owenia fusiformis</name>
    <name type="common">Polychaete worm</name>
    <dbReference type="NCBI Taxonomy" id="6347"/>
    <lineage>
        <taxon>Eukaryota</taxon>
        <taxon>Metazoa</taxon>
        <taxon>Spiralia</taxon>
        <taxon>Lophotrochozoa</taxon>
        <taxon>Annelida</taxon>
        <taxon>Polychaeta</taxon>
        <taxon>Sedentaria</taxon>
        <taxon>Canalipalpata</taxon>
        <taxon>Sabellida</taxon>
        <taxon>Oweniida</taxon>
        <taxon>Oweniidae</taxon>
        <taxon>Owenia</taxon>
    </lineage>
</organism>
<keyword evidence="2" id="KW-0812">Transmembrane</keyword>
<gene>
    <name evidence="5" type="ORF">OFUS_LOCUS23381</name>
</gene>
<proteinExistence type="predicted"/>
<evidence type="ECO:0000256" key="2">
    <source>
        <dbReference type="ARBA" id="ARBA00022692"/>
    </source>
</evidence>
<evidence type="ECO:0000256" key="1">
    <source>
        <dbReference type="ARBA" id="ARBA00004370"/>
    </source>
</evidence>
<dbReference type="InterPro" id="IPR006694">
    <property type="entry name" value="Fatty_acid_hydroxylase"/>
</dbReference>